<dbReference type="PhylomeDB" id="A7SAK2"/>
<evidence type="ECO:0000256" key="6">
    <source>
        <dbReference type="ARBA" id="ARBA00012180"/>
    </source>
</evidence>
<evidence type="ECO:0000256" key="8">
    <source>
        <dbReference type="ARBA" id="ARBA00022722"/>
    </source>
</evidence>
<dbReference type="KEGG" id="nve:5510935"/>
<keyword evidence="7" id="KW-0963">Cytoplasm</keyword>
<evidence type="ECO:0000256" key="15">
    <source>
        <dbReference type="PIRNR" id="PIRNR036852"/>
    </source>
</evidence>
<evidence type="ECO:0000256" key="11">
    <source>
        <dbReference type="ARBA" id="ARBA00022801"/>
    </source>
</evidence>
<dbReference type="InterPro" id="IPR012337">
    <property type="entry name" value="RNaseH-like_sf"/>
</dbReference>
<dbReference type="SUPFAM" id="SSF53098">
    <property type="entry name" value="Ribonuclease H-like"/>
    <property type="match status" value="1"/>
</dbReference>
<gene>
    <name evidence="18" type="ORF">NEMVEDRAFT_v1g243990</name>
</gene>
<dbReference type="InParanoid" id="A7SAK2"/>
<proteinExistence type="inferred from homology"/>
<dbReference type="FunFam" id="3.30.420.10:FF:000049">
    <property type="entry name" value="Ribonuclease H1"/>
    <property type="match status" value="1"/>
</dbReference>
<feature type="compositionally biased region" description="Low complexity" evidence="16">
    <location>
        <begin position="61"/>
        <end position="76"/>
    </location>
</feature>
<evidence type="ECO:0000259" key="17">
    <source>
        <dbReference type="PROSITE" id="PS50879"/>
    </source>
</evidence>
<evidence type="ECO:0000256" key="9">
    <source>
        <dbReference type="ARBA" id="ARBA00022723"/>
    </source>
</evidence>
<dbReference type="EC" id="3.1.26.4" evidence="6 15"/>
<evidence type="ECO:0000256" key="7">
    <source>
        <dbReference type="ARBA" id="ARBA00022490"/>
    </source>
</evidence>
<dbReference type="GO" id="GO:0043137">
    <property type="term" value="P:DNA replication, removal of RNA primer"/>
    <property type="evidence" value="ECO:0000318"/>
    <property type="project" value="GO_Central"/>
</dbReference>
<comment type="function">
    <text evidence="13">Endonuclease that specifically degrades the RNA of RNA-DNA hybrids. Plays a role in RNA polymerase II (RNAp II) transcription termination by degrading R-loop RNA-DNA hybrid formation at G-rich pause sites located downstream of the poly(A) site and behind the elongating RNAp II.</text>
</comment>
<dbReference type="STRING" id="45351.A7SAK2"/>
<dbReference type="GO" id="GO:0004523">
    <property type="term" value="F:RNA-DNA hybrid ribonuclease activity"/>
    <property type="evidence" value="ECO:0000318"/>
    <property type="project" value="GO_Central"/>
</dbReference>
<sequence length="272" mass="29546">MGKKKGGFYAVRVGRQTGVFDTWEECKSYVSGYAGAKFKKFGSNEEALDFVNGGSSSSHFATSSLSSSHGSSGSSGYVQPCPTKRHHSETTSSFGHSGTKRFKSTQYLDTVPASVGCTTSSERDRPVVYTDGCCTRNGFSGAKAGVGVYWGPNHKRNISERLPGRQTNQRAEIVAATMALESAKEMGFTKVEIRTDSKYTINGMTSWIRSWKKNGWKTADNKDVKNLEDFQKLDKLCSEIDVHWTHVAGHAGIEGNEIADQLAKGGADKSPV</sequence>
<organism evidence="18 19">
    <name type="scientific">Nematostella vectensis</name>
    <name type="common">Starlet sea anemone</name>
    <dbReference type="NCBI Taxonomy" id="45351"/>
    <lineage>
        <taxon>Eukaryota</taxon>
        <taxon>Metazoa</taxon>
        <taxon>Cnidaria</taxon>
        <taxon>Anthozoa</taxon>
        <taxon>Hexacorallia</taxon>
        <taxon>Actiniaria</taxon>
        <taxon>Edwardsiidae</taxon>
        <taxon>Nematostella</taxon>
    </lineage>
</organism>
<dbReference type="Gene3D" id="3.40.970.10">
    <property type="entry name" value="Ribonuclease H1, N-terminal domain"/>
    <property type="match status" value="1"/>
</dbReference>
<dbReference type="Gene3D" id="3.30.420.10">
    <property type="entry name" value="Ribonuclease H-like superfamily/Ribonuclease H"/>
    <property type="match status" value="1"/>
</dbReference>
<keyword evidence="19" id="KW-1185">Reference proteome</keyword>
<evidence type="ECO:0000256" key="4">
    <source>
        <dbReference type="ARBA" id="ARBA00005300"/>
    </source>
</evidence>
<dbReference type="eggNOG" id="KOG3752">
    <property type="taxonomic scope" value="Eukaryota"/>
</dbReference>
<dbReference type="OrthoDB" id="407198at2759"/>
<keyword evidence="11 15" id="KW-0378">Hydrolase</keyword>
<dbReference type="EMBL" id="DS469609">
    <property type="protein sequence ID" value="EDO39323.1"/>
    <property type="molecule type" value="Genomic_DNA"/>
</dbReference>
<name>A7SAK2_NEMVE</name>
<dbReference type="InterPro" id="IPR002156">
    <property type="entry name" value="RNaseH_domain"/>
</dbReference>
<keyword evidence="8 15" id="KW-0540">Nuclease</keyword>
<dbReference type="GO" id="GO:0005739">
    <property type="term" value="C:mitochondrion"/>
    <property type="evidence" value="ECO:0007669"/>
    <property type="project" value="UniProtKB-ARBA"/>
</dbReference>
<dbReference type="PANTHER" id="PTHR10642">
    <property type="entry name" value="RIBONUCLEASE H1"/>
    <property type="match status" value="1"/>
</dbReference>
<comment type="catalytic activity">
    <reaction evidence="1 15">
        <text>Endonucleolytic cleavage to 5'-phosphomonoester.</text>
        <dbReference type="EC" id="3.1.26.4"/>
    </reaction>
</comment>
<dbReference type="SUPFAM" id="SSF55658">
    <property type="entry name" value="L9 N-domain-like"/>
    <property type="match status" value="1"/>
</dbReference>
<dbReference type="PROSITE" id="PS50879">
    <property type="entry name" value="RNASE_H_1"/>
    <property type="match status" value="1"/>
</dbReference>
<reference evidence="18 19" key="1">
    <citation type="journal article" date="2007" name="Science">
        <title>Sea anemone genome reveals ancestral eumetazoan gene repertoire and genomic organization.</title>
        <authorList>
            <person name="Putnam N.H."/>
            <person name="Srivastava M."/>
            <person name="Hellsten U."/>
            <person name="Dirks B."/>
            <person name="Chapman J."/>
            <person name="Salamov A."/>
            <person name="Terry A."/>
            <person name="Shapiro H."/>
            <person name="Lindquist E."/>
            <person name="Kapitonov V.V."/>
            <person name="Jurka J."/>
            <person name="Genikhovich G."/>
            <person name="Grigoriev I.V."/>
            <person name="Lucas S.M."/>
            <person name="Steele R.E."/>
            <person name="Finnerty J.R."/>
            <person name="Technau U."/>
            <person name="Martindale M.Q."/>
            <person name="Rokhsar D.S."/>
        </authorList>
    </citation>
    <scope>NUCLEOTIDE SEQUENCE [LARGE SCALE GENOMIC DNA]</scope>
    <source>
        <strain evidence="19">CH2 X CH6</strain>
    </source>
</reference>
<feature type="region of interest" description="Disordered" evidence="16">
    <location>
        <begin position="61"/>
        <end position="99"/>
    </location>
</feature>
<keyword evidence="9 15" id="KW-0479">Metal-binding</keyword>
<dbReference type="InterPro" id="IPR050092">
    <property type="entry name" value="RNase_H"/>
</dbReference>
<dbReference type="FunFam" id="3.40.970.10:FF:000001">
    <property type="entry name" value="Ribonuclease H1"/>
    <property type="match status" value="1"/>
</dbReference>
<dbReference type="InterPro" id="IPR036397">
    <property type="entry name" value="RNaseH_sf"/>
</dbReference>
<evidence type="ECO:0000256" key="5">
    <source>
        <dbReference type="ARBA" id="ARBA00011245"/>
    </source>
</evidence>
<feature type="domain" description="RNase H type-1" evidence="17">
    <location>
        <begin position="122"/>
        <end position="268"/>
    </location>
</feature>
<protein>
    <recommendedName>
        <fullName evidence="14 15">Ribonuclease H1</fullName>
        <shortName evidence="15">RNase H1</shortName>
        <ecNumber evidence="6 15">3.1.26.4</ecNumber>
    </recommendedName>
</protein>
<evidence type="ECO:0000313" key="19">
    <source>
        <dbReference type="Proteomes" id="UP000001593"/>
    </source>
</evidence>
<evidence type="ECO:0000256" key="3">
    <source>
        <dbReference type="ARBA" id="ARBA00004496"/>
    </source>
</evidence>
<accession>A7SAK2</accession>
<dbReference type="AlphaFoldDB" id="A7SAK2"/>
<evidence type="ECO:0000313" key="18">
    <source>
        <dbReference type="EMBL" id="EDO39323.1"/>
    </source>
</evidence>
<comment type="cofactor">
    <cofactor evidence="2 15">
        <name>Mg(2+)</name>
        <dbReference type="ChEBI" id="CHEBI:18420"/>
    </cofactor>
</comment>
<evidence type="ECO:0000256" key="1">
    <source>
        <dbReference type="ARBA" id="ARBA00000077"/>
    </source>
</evidence>
<evidence type="ECO:0000256" key="16">
    <source>
        <dbReference type="SAM" id="MobiDB-lite"/>
    </source>
</evidence>
<dbReference type="InterPro" id="IPR017067">
    <property type="entry name" value="RNase_H1_euk"/>
</dbReference>
<comment type="subunit">
    <text evidence="5">Monomer.</text>
</comment>
<dbReference type="PANTHER" id="PTHR10642:SF26">
    <property type="entry name" value="RIBONUCLEASE H1"/>
    <property type="match status" value="1"/>
</dbReference>
<dbReference type="Proteomes" id="UP000001593">
    <property type="component" value="Unassembled WGS sequence"/>
</dbReference>
<dbReference type="InterPro" id="IPR037056">
    <property type="entry name" value="RNase_H1_N_sf"/>
</dbReference>
<dbReference type="GO" id="GO:0000287">
    <property type="term" value="F:magnesium ion binding"/>
    <property type="evidence" value="ECO:0007669"/>
    <property type="project" value="UniProtKB-UniRule"/>
</dbReference>
<evidence type="ECO:0000256" key="12">
    <source>
        <dbReference type="ARBA" id="ARBA00022842"/>
    </source>
</evidence>
<dbReference type="InterPro" id="IPR011320">
    <property type="entry name" value="RNase_H1_N"/>
</dbReference>
<evidence type="ECO:0000256" key="2">
    <source>
        <dbReference type="ARBA" id="ARBA00001946"/>
    </source>
</evidence>
<evidence type="ECO:0000256" key="10">
    <source>
        <dbReference type="ARBA" id="ARBA00022759"/>
    </source>
</evidence>
<dbReference type="OMA" id="ELWYGLY"/>
<dbReference type="Pfam" id="PF00075">
    <property type="entry name" value="RNase_H"/>
    <property type="match status" value="1"/>
</dbReference>
<dbReference type="PIRSF" id="PIRSF036852">
    <property type="entry name" value="Ribonuclease_H1_euk"/>
    <property type="match status" value="1"/>
</dbReference>
<keyword evidence="10 15" id="KW-0255">Endonuclease</keyword>
<dbReference type="GO" id="GO:0003676">
    <property type="term" value="F:nucleic acid binding"/>
    <property type="evidence" value="ECO:0007669"/>
    <property type="project" value="UniProtKB-UniRule"/>
</dbReference>
<dbReference type="HOGENOM" id="CLU_030894_0_2_1"/>
<dbReference type="InterPro" id="IPR009027">
    <property type="entry name" value="Ribosomal_bL9/RNase_H1_N"/>
</dbReference>
<dbReference type="CDD" id="cd09280">
    <property type="entry name" value="RNase_HI_eukaryote_like"/>
    <property type="match status" value="1"/>
</dbReference>
<dbReference type="Pfam" id="PF01693">
    <property type="entry name" value="Cauli_VI"/>
    <property type="match status" value="1"/>
</dbReference>
<evidence type="ECO:0000256" key="14">
    <source>
        <dbReference type="ARBA" id="ARBA00068459"/>
    </source>
</evidence>
<keyword evidence="12 15" id="KW-0460">Magnesium</keyword>
<comment type="similarity">
    <text evidence="4 15">Belongs to the RNase H family.</text>
</comment>
<comment type="subcellular location">
    <subcellularLocation>
        <location evidence="3">Cytoplasm</location>
    </subcellularLocation>
</comment>
<evidence type="ECO:0000256" key="13">
    <source>
        <dbReference type="ARBA" id="ARBA00059147"/>
    </source>
</evidence>